<dbReference type="EC" id="4.2.1.19" evidence="4 9"/>
<dbReference type="PROSITE" id="PS00954">
    <property type="entry name" value="IGP_DEHYDRATASE_1"/>
    <property type="match status" value="1"/>
</dbReference>
<evidence type="ECO:0000256" key="3">
    <source>
        <dbReference type="ARBA" id="ARBA00007481"/>
    </source>
</evidence>
<dbReference type="OrthoDB" id="10250191at2759"/>
<proteinExistence type="inferred from homology"/>
<name>A0A4U7KPL6_9BASI</name>
<evidence type="ECO:0000256" key="1">
    <source>
        <dbReference type="ARBA" id="ARBA00001723"/>
    </source>
</evidence>
<evidence type="ECO:0000313" key="10">
    <source>
        <dbReference type="EMBL" id="TKY85088.1"/>
    </source>
</evidence>
<dbReference type="AlphaFoldDB" id="A0A4U7KPL6"/>
<organism evidence="10 11">
    <name type="scientific">Sporisorium graminicola</name>
    <dbReference type="NCBI Taxonomy" id="280036"/>
    <lineage>
        <taxon>Eukaryota</taxon>
        <taxon>Fungi</taxon>
        <taxon>Dikarya</taxon>
        <taxon>Basidiomycota</taxon>
        <taxon>Ustilaginomycotina</taxon>
        <taxon>Ustilaginomycetes</taxon>
        <taxon>Ustilaginales</taxon>
        <taxon>Ustilaginaceae</taxon>
        <taxon>Sporisorium</taxon>
    </lineage>
</organism>
<dbReference type="HAMAP" id="MF_00076">
    <property type="entry name" value="HisB"/>
    <property type="match status" value="1"/>
</dbReference>
<keyword evidence="6" id="KW-0028">Amino-acid biosynthesis</keyword>
<dbReference type="KEGG" id="sgra:EX895_006168"/>
<keyword evidence="8 9" id="KW-0456">Lyase</keyword>
<dbReference type="CDD" id="cd07914">
    <property type="entry name" value="IGPD"/>
    <property type="match status" value="1"/>
</dbReference>
<dbReference type="PANTHER" id="PTHR23133:SF2">
    <property type="entry name" value="IMIDAZOLEGLYCEROL-PHOSPHATE DEHYDRATASE"/>
    <property type="match status" value="1"/>
</dbReference>
<dbReference type="InterPro" id="IPR000807">
    <property type="entry name" value="ImidazoleglycerolP_deHydtase"/>
</dbReference>
<dbReference type="Gene3D" id="3.30.870.10">
    <property type="entry name" value="Endonuclease Chain A"/>
    <property type="match status" value="2"/>
</dbReference>
<comment type="catalytic activity">
    <reaction evidence="1 9">
        <text>D-erythro-1-(imidazol-4-yl)glycerol 3-phosphate = 3-(imidazol-4-yl)-2-oxopropyl phosphate + H2O</text>
        <dbReference type="Rhea" id="RHEA:11040"/>
        <dbReference type="ChEBI" id="CHEBI:15377"/>
        <dbReference type="ChEBI" id="CHEBI:57766"/>
        <dbReference type="ChEBI" id="CHEBI:58278"/>
        <dbReference type="EC" id="4.2.1.19"/>
    </reaction>
</comment>
<comment type="caution">
    <text evidence="10">The sequence shown here is derived from an EMBL/GenBank/DDBJ whole genome shotgun (WGS) entry which is preliminary data.</text>
</comment>
<evidence type="ECO:0000256" key="5">
    <source>
        <dbReference type="ARBA" id="ARBA00016664"/>
    </source>
</evidence>
<protein>
    <recommendedName>
        <fullName evidence="5 9">Imidazoleglycerol-phosphate dehydratase</fullName>
        <ecNumber evidence="4 9">4.2.1.19</ecNumber>
    </recommendedName>
</protein>
<evidence type="ECO:0000256" key="6">
    <source>
        <dbReference type="ARBA" id="ARBA00022605"/>
    </source>
</evidence>
<keyword evidence="7 9" id="KW-0368">Histidine biosynthesis</keyword>
<sequence>MKIYGFDNDIVLSGANLSRDYFTNRRDRYLLVEDHEDIANYLHSLVQLVGQFSFKLEARPVEVSTEAQRTSPDWKLIWDGGKDSTPPLVEQTEMQAYPESGWTDAASGAVEEFTRQWHSRSLVPATETSKGSKDVDTLLLPLLQMGPLKIRQETRGIPQIIELALDAPRQEGRPPTLALTSGYFSLYDPYKKLLLRAKAAQSAIVKIICAAPEANGFFQSKGVSGWIPEAYTWYEYRFWNALRRSKGLWKQDGRDPDQGGVEIREWKKDGWTYHAKGIWYYPPPAEGPEETAAPTMVHVGSSNYGSRSADLDLECTFLISTRSKELSQRFKEEYATLEKDAKDVVDEALFQRPDHIQMASTTSAGTFEARSATVSRVTNETKIEVSLSLDTHPTFAPQTINVKTGVGFLDHMLHALAKHGGMSLTLACHGDLYIDDHHTAEDCALALGAAFKKALGPVKGIKRYGTGHAPLDEALSRAVIDISSRPYCVAELGLKREKIGDLSCEMIPHVFHSFAMEAGVTLHVDCLRGDNDHHRSESAFKALALAIKEAITRTGTDDVPSTKGVL</sequence>
<comment type="pathway">
    <text evidence="2 9">Amino-acid biosynthesis; L-histidine biosynthesis; L-histidine from 5-phospho-alpha-D-ribose 1-diphosphate: step 6/9.</text>
</comment>
<evidence type="ECO:0000256" key="7">
    <source>
        <dbReference type="ARBA" id="ARBA00023102"/>
    </source>
</evidence>
<comment type="similarity">
    <text evidence="3 9">Belongs to the imidazoleglycerol-phosphate dehydratase family.</text>
</comment>
<dbReference type="UniPathway" id="UPA00031">
    <property type="reaction ID" value="UER00011"/>
</dbReference>
<dbReference type="InterPro" id="IPR038494">
    <property type="entry name" value="IGPD_sf"/>
</dbReference>
<dbReference type="PANTHER" id="PTHR23133">
    <property type="entry name" value="IMIDAZOLEGLYCEROL-PHOSPHATE DEHYDRATASE HIS7"/>
    <property type="match status" value="1"/>
</dbReference>
<dbReference type="FunFam" id="3.30.230.40:FF:000004">
    <property type="entry name" value="Imidazoleglycerol-phosphate dehydratase"/>
    <property type="match status" value="1"/>
</dbReference>
<reference evidence="10 11" key="1">
    <citation type="submission" date="2019-05" db="EMBL/GenBank/DDBJ databases">
        <title>Sporisorium graminicola CBS 10092 draft sequencing and annotation.</title>
        <authorList>
            <person name="Solano-Gonzalez S."/>
            <person name="Caddick M.X."/>
            <person name="Darby A."/>
        </authorList>
    </citation>
    <scope>NUCLEOTIDE SEQUENCE [LARGE SCALE GENOMIC DNA]</scope>
    <source>
        <strain evidence="10 11">CBS 10092</strain>
    </source>
</reference>
<dbReference type="NCBIfam" id="NF002114">
    <property type="entry name" value="PRK00951.2-4"/>
    <property type="match status" value="1"/>
</dbReference>
<dbReference type="PROSITE" id="PS00955">
    <property type="entry name" value="IGP_DEHYDRATASE_2"/>
    <property type="match status" value="1"/>
</dbReference>
<evidence type="ECO:0000313" key="11">
    <source>
        <dbReference type="Proteomes" id="UP000306050"/>
    </source>
</evidence>
<evidence type="ECO:0000256" key="8">
    <source>
        <dbReference type="ARBA" id="ARBA00023239"/>
    </source>
</evidence>
<dbReference type="Pfam" id="PF00475">
    <property type="entry name" value="IGPD"/>
    <property type="match status" value="1"/>
</dbReference>
<evidence type="ECO:0000256" key="2">
    <source>
        <dbReference type="ARBA" id="ARBA00005047"/>
    </source>
</evidence>
<evidence type="ECO:0000256" key="9">
    <source>
        <dbReference type="RuleBase" id="RU000598"/>
    </source>
</evidence>
<dbReference type="GO" id="GO:0004424">
    <property type="term" value="F:imidazoleglycerol-phosphate dehydratase activity"/>
    <property type="evidence" value="ECO:0007669"/>
    <property type="project" value="UniProtKB-EC"/>
</dbReference>
<keyword evidence="11" id="KW-1185">Reference proteome</keyword>
<dbReference type="NCBIfam" id="NF002111">
    <property type="entry name" value="PRK00951.2-1"/>
    <property type="match status" value="1"/>
</dbReference>
<dbReference type="GeneID" id="40729063"/>
<gene>
    <name evidence="10" type="ORF">EX895_006168</name>
</gene>
<dbReference type="InterPro" id="IPR020568">
    <property type="entry name" value="Ribosomal_Su5_D2-typ_SF"/>
</dbReference>
<dbReference type="GO" id="GO:0000105">
    <property type="term" value="P:L-histidine biosynthetic process"/>
    <property type="evidence" value="ECO:0007669"/>
    <property type="project" value="UniProtKB-UniPathway"/>
</dbReference>
<dbReference type="EMBL" id="SRRM01000021">
    <property type="protein sequence ID" value="TKY85088.1"/>
    <property type="molecule type" value="Genomic_DNA"/>
</dbReference>
<dbReference type="CDD" id="cd09137">
    <property type="entry name" value="PLDc_PGS1_euk_2"/>
    <property type="match status" value="1"/>
</dbReference>
<evidence type="ECO:0000256" key="4">
    <source>
        <dbReference type="ARBA" id="ARBA00012075"/>
    </source>
</evidence>
<dbReference type="RefSeq" id="XP_029737073.1">
    <property type="nucleotide sequence ID" value="XM_029886760.1"/>
</dbReference>
<dbReference type="Gene3D" id="3.30.230.40">
    <property type="entry name" value="Imidazole glycerol phosphate dehydratase, domain 1"/>
    <property type="match status" value="2"/>
</dbReference>
<dbReference type="Proteomes" id="UP000306050">
    <property type="component" value="Chromosome SGRAM_8"/>
</dbReference>
<dbReference type="SUPFAM" id="SSF54211">
    <property type="entry name" value="Ribosomal protein S5 domain 2-like"/>
    <property type="match status" value="2"/>
</dbReference>
<accession>A0A4U7KPL6</accession>
<dbReference type="FunFam" id="3.30.230.40:FF:000001">
    <property type="entry name" value="Imidazoleglycerol-phosphate dehydratase HisB"/>
    <property type="match status" value="1"/>
</dbReference>
<dbReference type="InterPro" id="IPR020565">
    <property type="entry name" value="ImidazoleglycerP_deHydtase_CS"/>
</dbReference>